<reference evidence="2" key="1">
    <citation type="journal article" date="2023" name="G3 (Bethesda)">
        <title>Genome assembly and association tests identify interacting loci associated with vigor, precocity, and sex in interspecific pistachio rootstocks.</title>
        <authorList>
            <person name="Palmer W."/>
            <person name="Jacygrad E."/>
            <person name="Sagayaradj S."/>
            <person name="Cavanaugh K."/>
            <person name="Han R."/>
            <person name="Bertier L."/>
            <person name="Beede B."/>
            <person name="Kafkas S."/>
            <person name="Golino D."/>
            <person name="Preece J."/>
            <person name="Michelmore R."/>
        </authorList>
    </citation>
    <scope>NUCLEOTIDE SEQUENCE [LARGE SCALE GENOMIC DNA]</scope>
</reference>
<protein>
    <submittedName>
        <fullName evidence="1">Uncharacterized protein</fullName>
    </submittedName>
</protein>
<dbReference type="EMBL" id="CM047905">
    <property type="protein sequence ID" value="KAJ0088245.1"/>
    <property type="molecule type" value="Genomic_DNA"/>
</dbReference>
<evidence type="ECO:0000313" key="2">
    <source>
        <dbReference type="Proteomes" id="UP001164250"/>
    </source>
</evidence>
<gene>
    <name evidence="1" type="ORF">Patl1_32177</name>
</gene>
<comment type="caution">
    <text evidence="1">The sequence shown here is derived from an EMBL/GenBank/DDBJ whole genome shotgun (WGS) entry which is preliminary data.</text>
</comment>
<name>A0ACC1ANU2_9ROSI</name>
<dbReference type="Proteomes" id="UP001164250">
    <property type="component" value="Chromosome 9"/>
</dbReference>
<keyword evidence="2" id="KW-1185">Reference proteome</keyword>
<proteinExistence type="predicted"/>
<accession>A0ACC1ANU2</accession>
<organism evidence="1 2">
    <name type="scientific">Pistacia atlantica</name>
    <dbReference type="NCBI Taxonomy" id="434234"/>
    <lineage>
        <taxon>Eukaryota</taxon>
        <taxon>Viridiplantae</taxon>
        <taxon>Streptophyta</taxon>
        <taxon>Embryophyta</taxon>
        <taxon>Tracheophyta</taxon>
        <taxon>Spermatophyta</taxon>
        <taxon>Magnoliopsida</taxon>
        <taxon>eudicotyledons</taxon>
        <taxon>Gunneridae</taxon>
        <taxon>Pentapetalae</taxon>
        <taxon>rosids</taxon>
        <taxon>malvids</taxon>
        <taxon>Sapindales</taxon>
        <taxon>Anacardiaceae</taxon>
        <taxon>Pistacia</taxon>
    </lineage>
</organism>
<sequence length="386" mass="42424">MVTGNTIHRDDGDRNPPAAAASRGGGGATRSWGTTVSGQSVSTSGSVGSPSQSMATPASDNTFLRLNHLDIHGDDAGSQGAVGSKKKKRGQRVVGGDKSGRGLRQFSMKVCEKVESKGRTTYNEVADELVAEFADPSNSLASPDQQQYDEKNIRRRVYDALNVLMAMDIISKDKKEIQWKGLPRTSLNDIEELKTERLGLRNRIEKKAAYLQELEEQFVGLQNLIQRNEQLYSSGDAPSGGVALPFILVQTRPHATVEVEISEDMQLVHFDFNSMWLTTEKKCSERKGWRGVVVEASCSRCDNPLLDNTPFELHDDNYVLKAMKFCERPQSDNMVPSFPVDGGEGSSMSSGMYQSQLLPPRSNTSSRPPTSPPIPGILKARVKHEH</sequence>
<evidence type="ECO:0000313" key="1">
    <source>
        <dbReference type="EMBL" id="KAJ0088245.1"/>
    </source>
</evidence>